<evidence type="ECO:0000256" key="5">
    <source>
        <dbReference type="ARBA" id="ARBA00023014"/>
    </source>
</evidence>
<dbReference type="InterPro" id="IPR033756">
    <property type="entry name" value="YlxH/NBP35"/>
</dbReference>
<evidence type="ECO:0000256" key="2">
    <source>
        <dbReference type="ARBA" id="ARBA00022741"/>
    </source>
</evidence>
<dbReference type="CDD" id="cd02037">
    <property type="entry name" value="Mrp_NBP35"/>
    <property type="match status" value="1"/>
</dbReference>
<dbReference type="OrthoDB" id="9809679at2"/>
<organism evidence="7 8">
    <name type="scientific">Thermodesulfitimonas autotrophica</name>
    <dbReference type="NCBI Taxonomy" id="1894989"/>
    <lineage>
        <taxon>Bacteria</taxon>
        <taxon>Bacillati</taxon>
        <taxon>Bacillota</taxon>
        <taxon>Clostridia</taxon>
        <taxon>Thermoanaerobacterales</taxon>
        <taxon>Thermoanaerobacteraceae</taxon>
        <taxon>Thermodesulfitimonas</taxon>
    </lineage>
</organism>
<comment type="subunit">
    <text evidence="6">Homodimer.</text>
</comment>
<dbReference type="HAMAP" id="MF_02040">
    <property type="entry name" value="Mrp_NBP35"/>
    <property type="match status" value="1"/>
</dbReference>
<reference evidence="7 8" key="1">
    <citation type="submission" date="2018-11" db="EMBL/GenBank/DDBJ databases">
        <title>Genomic Encyclopedia of Type Strains, Phase IV (KMG-IV): sequencing the most valuable type-strain genomes for metagenomic binning, comparative biology and taxonomic classification.</title>
        <authorList>
            <person name="Goeker M."/>
        </authorList>
    </citation>
    <scope>NUCLEOTIDE SEQUENCE [LARGE SCALE GENOMIC DNA]</scope>
    <source>
        <strain evidence="7 8">DSM 102936</strain>
    </source>
</reference>
<evidence type="ECO:0000256" key="4">
    <source>
        <dbReference type="ARBA" id="ARBA00023004"/>
    </source>
</evidence>
<comment type="similarity">
    <text evidence="6">Belongs to the Mrp/NBP35 ATP-binding proteins family.</text>
</comment>
<keyword evidence="5 6" id="KW-0411">Iron-sulfur</keyword>
<accession>A0A3N5AFS8</accession>
<dbReference type="InterPro" id="IPR000808">
    <property type="entry name" value="Mrp-like_CS"/>
</dbReference>
<dbReference type="AlphaFoldDB" id="A0A3N5AFS8"/>
<name>A0A3N5AFS8_9THEO</name>
<keyword evidence="1 6" id="KW-0479">Metal-binding</keyword>
<proteinExistence type="inferred from homology"/>
<comment type="function">
    <text evidence="6">Binds and transfers iron-sulfur (Fe-S) clusters to target apoproteins. Can hydrolyze ATP.</text>
</comment>
<dbReference type="InterPro" id="IPR027417">
    <property type="entry name" value="P-loop_NTPase"/>
</dbReference>
<dbReference type="PANTHER" id="PTHR42961">
    <property type="entry name" value="IRON-SULFUR PROTEIN NUBPL"/>
    <property type="match status" value="1"/>
</dbReference>
<dbReference type="SUPFAM" id="SSF52540">
    <property type="entry name" value="P-loop containing nucleoside triphosphate hydrolases"/>
    <property type="match status" value="1"/>
</dbReference>
<dbReference type="GO" id="GO:0046872">
    <property type="term" value="F:metal ion binding"/>
    <property type="evidence" value="ECO:0007669"/>
    <property type="project" value="UniProtKB-KW"/>
</dbReference>
<feature type="binding site" evidence="6">
    <location>
        <begin position="48"/>
        <end position="55"/>
    </location>
    <ligand>
        <name>ATP</name>
        <dbReference type="ChEBI" id="CHEBI:30616"/>
    </ligand>
</feature>
<sequence>MAGVKEECEKAGKQCGACGERETCPAGETFAPAHKLSQVRHLVAVMSGKGGVGKSSVSALLATTLSRQGCRVGILDADITGPSIPKLFGIKERVEGSEFGVYIPKSPKLGIYVMSANLFLEREDDPVIWRGPIISNVIRQFWTDVAWGKLDYLIVDLPPGTGDAPLTVMQSLPLDGVIIVSSPQDLAVMVVRKAIRMVAEMKVPILGLVENMTYVTCGKCGQKIFAFGEPQGEKVAAETGVPLLSTLPIDPELSRLGDEGRIEDYTPTGLEELASTLEDRFKSSSKTARLLFQQ</sequence>
<gene>
    <name evidence="7" type="ORF">EDD75_1922</name>
</gene>
<dbReference type="GO" id="GO:0005524">
    <property type="term" value="F:ATP binding"/>
    <property type="evidence" value="ECO:0007669"/>
    <property type="project" value="UniProtKB-UniRule"/>
</dbReference>
<dbReference type="GO" id="GO:0016887">
    <property type="term" value="F:ATP hydrolysis activity"/>
    <property type="evidence" value="ECO:0007669"/>
    <property type="project" value="UniProtKB-UniRule"/>
</dbReference>
<evidence type="ECO:0000256" key="1">
    <source>
        <dbReference type="ARBA" id="ARBA00022723"/>
    </source>
</evidence>
<keyword evidence="4 6" id="KW-0408">Iron</keyword>
<dbReference type="Proteomes" id="UP000282654">
    <property type="component" value="Unassembled WGS sequence"/>
</dbReference>
<dbReference type="PROSITE" id="PS01215">
    <property type="entry name" value="MRP"/>
    <property type="match status" value="1"/>
</dbReference>
<keyword evidence="6" id="KW-0378">Hydrolase</keyword>
<dbReference type="GO" id="GO:0051539">
    <property type="term" value="F:4 iron, 4 sulfur cluster binding"/>
    <property type="evidence" value="ECO:0007669"/>
    <property type="project" value="TreeGrafter"/>
</dbReference>
<keyword evidence="3 6" id="KW-0067">ATP-binding</keyword>
<dbReference type="InterPro" id="IPR019591">
    <property type="entry name" value="Mrp/NBP35_ATP-bd"/>
</dbReference>
<dbReference type="Gene3D" id="3.40.50.300">
    <property type="entry name" value="P-loop containing nucleotide triphosphate hydrolases"/>
    <property type="match status" value="1"/>
</dbReference>
<evidence type="ECO:0000313" key="7">
    <source>
        <dbReference type="EMBL" id="RPF42810.1"/>
    </source>
</evidence>
<evidence type="ECO:0000313" key="8">
    <source>
        <dbReference type="Proteomes" id="UP000282654"/>
    </source>
</evidence>
<evidence type="ECO:0000256" key="6">
    <source>
        <dbReference type="HAMAP-Rule" id="MF_02040"/>
    </source>
</evidence>
<dbReference type="GO" id="GO:0140663">
    <property type="term" value="F:ATP-dependent FeS chaperone activity"/>
    <property type="evidence" value="ECO:0007669"/>
    <property type="project" value="InterPro"/>
</dbReference>
<keyword evidence="8" id="KW-1185">Reference proteome</keyword>
<evidence type="ECO:0000256" key="3">
    <source>
        <dbReference type="ARBA" id="ARBA00022840"/>
    </source>
</evidence>
<dbReference type="PANTHER" id="PTHR42961:SF2">
    <property type="entry name" value="IRON-SULFUR PROTEIN NUBPL"/>
    <property type="match status" value="1"/>
</dbReference>
<dbReference type="GO" id="GO:0016226">
    <property type="term" value="P:iron-sulfur cluster assembly"/>
    <property type="evidence" value="ECO:0007669"/>
    <property type="project" value="InterPro"/>
</dbReference>
<protein>
    <recommendedName>
        <fullName evidence="6">Iron-sulfur cluster carrier protein</fullName>
    </recommendedName>
</protein>
<dbReference type="Pfam" id="PF10609">
    <property type="entry name" value="ParA"/>
    <property type="match status" value="1"/>
</dbReference>
<keyword evidence="2 6" id="KW-0547">Nucleotide-binding</keyword>
<comment type="caution">
    <text evidence="7">The sequence shown here is derived from an EMBL/GenBank/DDBJ whole genome shotgun (WGS) entry which is preliminary data.</text>
</comment>
<dbReference type="EMBL" id="RKRE01000003">
    <property type="protein sequence ID" value="RPF42810.1"/>
    <property type="molecule type" value="Genomic_DNA"/>
</dbReference>
<dbReference type="FunFam" id="3.40.50.300:FF:001119">
    <property type="entry name" value="Iron-sulfur cluster carrier protein"/>
    <property type="match status" value="1"/>
</dbReference>
<dbReference type="InterPro" id="IPR044304">
    <property type="entry name" value="NUBPL-like"/>
</dbReference>